<comment type="caution">
    <text evidence="1">The sequence shown here is derived from an EMBL/GenBank/DDBJ whole genome shotgun (WGS) entry which is preliminary data.</text>
</comment>
<keyword evidence="2" id="KW-1185">Reference proteome</keyword>
<dbReference type="PATRIC" id="fig|1001994.6.peg.1842"/>
<organism evidence="1 2">
    <name type="scientific">Nitrosarchaeum koreense MY1</name>
    <dbReference type="NCBI Taxonomy" id="1001994"/>
    <lineage>
        <taxon>Archaea</taxon>
        <taxon>Nitrososphaerota</taxon>
        <taxon>Nitrososphaeria</taxon>
        <taxon>Nitrosopumilales</taxon>
        <taxon>Nitrosopumilaceae</taxon>
        <taxon>Nitrosarchaeum</taxon>
    </lineage>
</organism>
<name>F9CUI2_9ARCH</name>
<evidence type="ECO:0000313" key="2">
    <source>
        <dbReference type="Proteomes" id="UP000004440"/>
    </source>
</evidence>
<proteinExistence type="predicted"/>
<evidence type="ECO:0000313" key="1">
    <source>
        <dbReference type="EMBL" id="EGP94616.1"/>
    </source>
</evidence>
<reference evidence="1 2" key="1">
    <citation type="journal article" date="2011" name="J. Bacteriol.">
        <title>Genome Sequence of an Ammonia-Oxidizing Soil Archaeon, "Candidatus Nitrosoarchaeum koreensis" MY1.</title>
        <authorList>
            <person name="Kim B.K."/>
            <person name="Jung M.Y."/>
            <person name="Yu D.S."/>
            <person name="Park S.J."/>
            <person name="Oh T.K."/>
            <person name="Rhee S.K."/>
            <person name="Kim J.F."/>
        </authorList>
    </citation>
    <scope>NUCLEOTIDE SEQUENCE [LARGE SCALE GENOMIC DNA]</scope>
    <source>
        <strain evidence="1 2">MY1</strain>
    </source>
</reference>
<dbReference type="EMBL" id="AFPU01000001">
    <property type="protein sequence ID" value="EGP94616.1"/>
    <property type="molecule type" value="Genomic_DNA"/>
</dbReference>
<dbReference type="STRING" id="1001994.MY1_1871"/>
<dbReference type="SUPFAM" id="SSF49503">
    <property type="entry name" value="Cupredoxins"/>
    <property type="match status" value="1"/>
</dbReference>
<protein>
    <submittedName>
        <fullName evidence="1">Uncharacterized protein</fullName>
    </submittedName>
</protein>
<dbReference type="Proteomes" id="UP000004440">
    <property type="component" value="Unassembled WGS sequence"/>
</dbReference>
<dbReference type="RefSeq" id="WP_007551643.1">
    <property type="nucleotide sequence ID" value="NZ_AFPU01000001.1"/>
</dbReference>
<dbReference type="Gene3D" id="2.60.40.420">
    <property type="entry name" value="Cupredoxins - blue copper proteins"/>
    <property type="match status" value="1"/>
</dbReference>
<dbReference type="AlphaFoldDB" id="F9CUI2"/>
<sequence>MRISFAYVLTVENRGNQHHRLYIDGFNIQTDLLEPGQKDTIVIYPDKEGTFNYYDKRQYLSKLGQLKAVQVTPSDSFTGFLKYMI</sequence>
<accession>F9CUI2</accession>
<dbReference type="InterPro" id="IPR008972">
    <property type="entry name" value="Cupredoxin"/>
</dbReference>
<gene>
    <name evidence="1" type="ORF">MY1_1871</name>
</gene>